<name>A0A848J0S1_9BACT</name>
<dbReference type="Proteomes" id="UP000559010">
    <property type="component" value="Unassembled WGS sequence"/>
</dbReference>
<proteinExistence type="predicted"/>
<reference evidence="2 3" key="1">
    <citation type="submission" date="2020-04" db="EMBL/GenBank/DDBJ databases">
        <title>Flammeovirgaceae bacterium KN852 isolated from deep sea.</title>
        <authorList>
            <person name="Zhang D.-C."/>
        </authorList>
    </citation>
    <scope>NUCLEOTIDE SEQUENCE [LARGE SCALE GENOMIC DNA]</scope>
    <source>
        <strain evidence="2 3">KN852</strain>
    </source>
</reference>
<keyword evidence="1" id="KW-0732">Signal</keyword>
<gene>
    <name evidence="2" type="ORF">HH304_12690</name>
</gene>
<accession>A0A848J0S1</accession>
<dbReference type="SUPFAM" id="SSF69304">
    <property type="entry name" value="Tricorn protease N-terminal domain"/>
    <property type="match status" value="1"/>
</dbReference>
<keyword evidence="3" id="KW-1185">Reference proteome</keyword>
<organism evidence="2 3">
    <name type="scientific">Marinigracilibium pacificum</name>
    <dbReference type="NCBI Taxonomy" id="2729599"/>
    <lineage>
        <taxon>Bacteria</taxon>
        <taxon>Pseudomonadati</taxon>
        <taxon>Bacteroidota</taxon>
        <taxon>Cytophagia</taxon>
        <taxon>Cytophagales</taxon>
        <taxon>Flammeovirgaceae</taxon>
        <taxon>Marinigracilibium</taxon>
    </lineage>
</organism>
<feature type="chain" id="PRO_5032967607" evidence="1">
    <location>
        <begin position="22"/>
        <end position="935"/>
    </location>
</feature>
<feature type="signal peptide" evidence="1">
    <location>
        <begin position="1"/>
        <end position="21"/>
    </location>
</feature>
<evidence type="ECO:0000313" key="3">
    <source>
        <dbReference type="Proteomes" id="UP000559010"/>
    </source>
</evidence>
<comment type="caution">
    <text evidence="2">The sequence shown here is derived from an EMBL/GenBank/DDBJ whole genome shotgun (WGS) entry which is preliminary data.</text>
</comment>
<evidence type="ECO:0000313" key="2">
    <source>
        <dbReference type="EMBL" id="NMM49261.1"/>
    </source>
</evidence>
<protein>
    <submittedName>
        <fullName evidence="2">Uncharacterized protein</fullName>
    </submittedName>
</protein>
<dbReference type="EMBL" id="JABBNU010000007">
    <property type="protein sequence ID" value="NMM49261.1"/>
    <property type="molecule type" value="Genomic_DNA"/>
</dbReference>
<dbReference type="RefSeq" id="WP_169682216.1">
    <property type="nucleotide sequence ID" value="NZ_JABBNU010000007.1"/>
</dbReference>
<dbReference type="AlphaFoldDB" id="A0A848J0S1"/>
<sequence length="935" mass="106859">MRYCFQVMCILLFFAHFFCYAQEPLLEQHKPGQKWKAENKGNITFVFPSANYKMYSASFNTLDSLKYSIATGINHDPRHVRIIYNDKTQISNGFVTYYPWRTEIQTPPSQSLALAGNALWLNMVSIHEYRHVVQLDAINTGFNKILYTLFGDQILGGIRTIAIPDWFTEGDAVFTETILTNGGRGRIPSFYQPWLLNLKELGIKNYEKQYLGSYKHFIPDHYVFGYLMSSYLYSNYDLNSIGGLFSRSAHNFFIPFAFGAALKNKSGNGLYGQYESMANYYKSILPESSSVGGLMFDEDIKNYTNYDFPKYYNDGIISVRNGIGDIDQVVYTKNGTTTHLETTGLLYDNNQLSIAGDKLAWVEYLPNIRWQKVTNTQVRILDLTSGKSYRKYINEDVTNFMFSPSGQKNLTLRYVDDEGQVLNVNYEADSKSQIIGRSGASKLWLSPFWVDENSVGVFETNGDKYSILIYNLNGDLLKNFMLTNGTPGPASSWEGYIYFSYPVNGIDRVLALNSSNGKFYQITAKGNGEYYPYVENGKLVYNELTAAGRNIVEIDVSNMQSFSEIELKEISPFGLSNYSEVLNQYQADLENRGNESKEKSPGALLPYAWGVEILNDDLDMSVGVRATDALMRYSVSGGYRFSTDLDEKGWFGRFSYQGLPVIIDVEYENLDRDVNRFLEGGTANFTWNEEIISAGLRLPLNFTKGKYFNNLLLSGSFNQVVVEDYNQNVRFLDQLSNGTFQYSEFTLRFSHLLKTSHRDFLPRWGMTFSGGNRTSLNGDDFSASQVYGWSDFYFPGIVKHHSFKIRGSGYWQQTTGESLYIFGNRIPLVRGYSNFLFDNYGMFSLEYSLPIWYSDIKIGPLAYFKRFRGSIYYDKGRGINNEVAVTMNQESFGGILKTDMNVMRLRRDIVIGIDINYRPDNKNVSYSLVLNTFVF</sequence>
<evidence type="ECO:0000256" key="1">
    <source>
        <dbReference type="SAM" id="SignalP"/>
    </source>
</evidence>